<dbReference type="EMBL" id="CP007202">
    <property type="protein sequence ID" value="AJR05009.1"/>
    <property type="molecule type" value="Genomic_DNA"/>
</dbReference>
<dbReference type="HOGENOM" id="CLU_165332_0_0_10"/>
<name>A0A0C5WIL6_9FLAO</name>
<protein>
    <submittedName>
        <fullName evidence="1">Uncharacterized protein</fullName>
    </submittedName>
</protein>
<reference evidence="1 2" key="1">
    <citation type="submission" date="2014-02" db="EMBL/GenBank/DDBJ databases">
        <authorList>
            <person name="Young C.-C."/>
            <person name="Hameed A."/>
            <person name="Huang H.-C."/>
            <person name="Shahina M."/>
        </authorList>
    </citation>
    <scope>NUCLEOTIDE SEQUENCE [LARGE SCALE GENOMIC DNA]</scope>
    <source>
        <strain evidence="1 2">CC-SAMT-1</strain>
    </source>
</reference>
<dbReference type="AlphaFoldDB" id="A0A0C5WIL6"/>
<accession>A0A0C5WIL6</accession>
<gene>
    <name evidence="1" type="ORF">AW14_14565</name>
</gene>
<dbReference type="KEGG" id="sze:AW14_14565"/>
<dbReference type="OrthoDB" id="1467632at2"/>
<evidence type="ECO:0000313" key="2">
    <source>
        <dbReference type="Proteomes" id="UP000032229"/>
    </source>
</evidence>
<keyword evidence="2" id="KW-1185">Reference proteome</keyword>
<dbReference type="Proteomes" id="UP000032229">
    <property type="component" value="Chromosome"/>
</dbReference>
<dbReference type="STRING" id="1454006.AW14_14565"/>
<evidence type="ECO:0000313" key="1">
    <source>
        <dbReference type="EMBL" id="AJR05009.1"/>
    </source>
</evidence>
<sequence length="119" mass="13369">MGLLNNIKDRFKNAEFSVAPNKKLKTISKDFKDAFHLSLVFYKGNMIAEDTLTLAALNKKTSKDVNANSKEDLKIKASMKVGFVEDLFEEKFGVKVQIKDRSAKNLIDNDLTLGNASRQ</sequence>
<proteinExistence type="predicted"/>
<organism evidence="1 2">
    <name type="scientific">Siansivirga zeaxanthinifaciens CC-SAMT-1</name>
    <dbReference type="NCBI Taxonomy" id="1454006"/>
    <lineage>
        <taxon>Bacteria</taxon>
        <taxon>Pseudomonadati</taxon>
        <taxon>Bacteroidota</taxon>
        <taxon>Flavobacteriia</taxon>
        <taxon>Flavobacteriales</taxon>
        <taxon>Flavobacteriaceae</taxon>
        <taxon>Siansivirga</taxon>
    </lineage>
</organism>
<dbReference type="RefSeq" id="WP_044639392.1">
    <property type="nucleotide sequence ID" value="NZ_CP007202.1"/>
</dbReference>